<evidence type="ECO:0000313" key="5">
    <source>
        <dbReference type="EMBL" id="CAM77284.1"/>
    </source>
</evidence>
<dbReference type="InterPro" id="IPR052021">
    <property type="entry name" value="Type-I_RS_S_subunit"/>
</dbReference>
<evidence type="ECO:0000256" key="3">
    <source>
        <dbReference type="ARBA" id="ARBA00023125"/>
    </source>
</evidence>
<dbReference type="InterPro" id="IPR044946">
    <property type="entry name" value="Restrct_endonuc_typeI_TRD_sf"/>
</dbReference>
<dbReference type="SUPFAM" id="SSF116734">
    <property type="entry name" value="DNA methylase specificity domain"/>
    <property type="match status" value="2"/>
</dbReference>
<dbReference type="CDD" id="cd17266">
    <property type="entry name" value="RMtype1_S_Sau1132ORF3780P-TRD2-CR2_like"/>
    <property type="match status" value="1"/>
</dbReference>
<dbReference type="Gene3D" id="3.90.220.20">
    <property type="entry name" value="DNA methylase specificity domains"/>
    <property type="match status" value="2"/>
</dbReference>
<dbReference type="PANTHER" id="PTHR30408:SF12">
    <property type="entry name" value="TYPE I RESTRICTION ENZYME MJAVIII SPECIFICITY SUBUNIT"/>
    <property type="match status" value="1"/>
</dbReference>
<sequence>MSFPQYADYKDSGVEWLGEVPGHWDVFPLKRDLAFLTSGSRGWAEHYSDDGALFIRIGNLTRDGIHLDLSDIQRVEVPDGAEGERTRVVGGDVLFSITAYLGSVAVAPEELEVAYVSQHVALARLHQRRFIPAWVGYVTLSNIGETYLGTQGYGGTKVQLSLDDVANLIMTAPPLPEQSAIAAFLDRQTGKIDALVAEQERLLTLLAEKRQAVISHAVTKGLNPAAPMKDSGIEWLGEVPEHWKVIPLRWFCTCKSGDSISADGVEAECDEDRTAPVIGGNGVMGYTYAPNITHPVLVIGRVGALCGNVHSIKLPAWVTDNALILDIAEGVFNQEYLSHLLRSRNLNEIASKTAQPLITGSQVRDQRIPLAPMDEQSAIVEFLNEQTAKIDTLTAEALRAIALLKEHRSALISAAVTGKIDVRGLVEAEAA</sequence>
<comment type="similarity">
    <text evidence="1">Belongs to the type-I restriction system S methylase family.</text>
</comment>
<feature type="domain" description="Type I restriction modification DNA specificity" evidence="4">
    <location>
        <begin position="87"/>
        <end position="192"/>
    </location>
</feature>
<feature type="domain" description="Type I restriction modification DNA specificity" evidence="4">
    <location>
        <begin position="240"/>
        <end position="393"/>
    </location>
</feature>
<name>A4U327_9PROT</name>
<dbReference type="AlphaFoldDB" id="A4U327"/>
<dbReference type="EMBL" id="CU459003">
    <property type="protein sequence ID" value="CAM77284.1"/>
    <property type="molecule type" value="Genomic_DNA"/>
</dbReference>
<dbReference type="PANTHER" id="PTHR30408">
    <property type="entry name" value="TYPE-1 RESTRICTION ENZYME ECOKI SPECIFICITY PROTEIN"/>
    <property type="match status" value="1"/>
</dbReference>
<dbReference type="GO" id="GO:0003677">
    <property type="term" value="F:DNA binding"/>
    <property type="evidence" value="ECO:0007669"/>
    <property type="project" value="UniProtKB-KW"/>
</dbReference>
<protein>
    <submittedName>
        <fullName evidence="5">Type I restriction-modification system, S subunit</fullName>
    </submittedName>
</protein>
<proteinExistence type="inferred from homology"/>
<dbReference type="REBASE" id="19245">
    <property type="entry name" value="S.MgrMSRORF2469P"/>
</dbReference>
<gene>
    <name evidence="5" type="ORF">MGR_2470</name>
</gene>
<organism evidence="5">
    <name type="scientific">Magnetospirillum gryphiswaldense</name>
    <dbReference type="NCBI Taxonomy" id="55518"/>
    <lineage>
        <taxon>Bacteria</taxon>
        <taxon>Pseudomonadati</taxon>
        <taxon>Pseudomonadota</taxon>
        <taxon>Alphaproteobacteria</taxon>
        <taxon>Rhodospirillales</taxon>
        <taxon>Rhodospirillaceae</taxon>
        <taxon>Magnetospirillum</taxon>
    </lineage>
</organism>
<dbReference type="GO" id="GO:0009307">
    <property type="term" value="P:DNA restriction-modification system"/>
    <property type="evidence" value="ECO:0007669"/>
    <property type="project" value="UniProtKB-KW"/>
</dbReference>
<evidence type="ECO:0000259" key="4">
    <source>
        <dbReference type="Pfam" id="PF01420"/>
    </source>
</evidence>
<dbReference type="InterPro" id="IPR000055">
    <property type="entry name" value="Restrct_endonuc_typeI_TRD"/>
</dbReference>
<keyword evidence="3" id="KW-0238">DNA-binding</keyword>
<dbReference type="Gene3D" id="1.10.287.1120">
    <property type="entry name" value="Bipartite methylase S protein"/>
    <property type="match status" value="1"/>
</dbReference>
<evidence type="ECO:0000256" key="1">
    <source>
        <dbReference type="ARBA" id="ARBA00010923"/>
    </source>
</evidence>
<dbReference type="RefSeq" id="WP_106003219.1">
    <property type="nucleotide sequence ID" value="NZ_CP027527.1"/>
</dbReference>
<accession>A4U327</accession>
<evidence type="ECO:0000256" key="2">
    <source>
        <dbReference type="ARBA" id="ARBA00022747"/>
    </source>
</evidence>
<keyword evidence="2" id="KW-0680">Restriction system</keyword>
<reference evidence="5" key="1">
    <citation type="journal article" date="2007" name="J. Bacteriol.">
        <title>Comparative genome analysis of four magnetotactic bacteria reveals a complex set of group-specific genes implicated in magnetosome biomineralization and function.</title>
        <authorList>
            <person name="Richter M."/>
            <person name="Kube M."/>
            <person name="Bazylinski D.A."/>
            <person name="Lombardot T."/>
            <person name="Gloeckner F.O."/>
            <person name="Reinhardt R."/>
            <person name="Schueler D."/>
        </authorList>
    </citation>
    <scope>NUCLEOTIDE SEQUENCE</scope>
    <source>
        <strain evidence="5">MSR-1</strain>
    </source>
</reference>
<dbReference type="Pfam" id="PF01420">
    <property type="entry name" value="Methylase_S"/>
    <property type="match status" value="2"/>
</dbReference>